<dbReference type="PANTHER" id="PTHR12243:SF69">
    <property type="entry name" value="SI:CH73-59F11.3"/>
    <property type="match status" value="1"/>
</dbReference>
<dbReference type="AlphaFoldDB" id="A0A6G0VUQ9"/>
<evidence type="ECO:0000256" key="1">
    <source>
        <dbReference type="PROSITE-ProRule" id="PRU00371"/>
    </source>
</evidence>
<dbReference type="SMART" id="SM00595">
    <property type="entry name" value="MADF"/>
    <property type="match status" value="1"/>
</dbReference>
<dbReference type="EMBL" id="VUJU01011650">
    <property type="protein sequence ID" value="KAF0710462.1"/>
    <property type="molecule type" value="Genomic_DNA"/>
</dbReference>
<keyword evidence="5" id="KW-1185">Reference proteome</keyword>
<protein>
    <submittedName>
        <fullName evidence="4">BESS domain-containing protein</fullName>
    </submittedName>
</protein>
<organism evidence="4 5">
    <name type="scientific">Aphis craccivora</name>
    <name type="common">Cowpea aphid</name>
    <dbReference type="NCBI Taxonomy" id="307492"/>
    <lineage>
        <taxon>Eukaryota</taxon>
        <taxon>Metazoa</taxon>
        <taxon>Ecdysozoa</taxon>
        <taxon>Arthropoda</taxon>
        <taxon>Hexapoda</taxon>
        <taxon>Insecta</taxon>
        <taxon>Pterygota</taxon>
        <taxon>Neoptera</taxon>
        <taxon>Paraneoptera</taxon>
        <taxon>Hemiptera</taxon>
        <taxon>Sternorrhyncha</taxon>
        <taxon>Aphidomorpha</taxon>
        <taxon>Aphidoidea</taxon>
        <taxon>Aphididae</taxon>
        <taxon>Aphidini</taxon>
        <taxon>Aphis</taxon>
        <taxon>Aphis</taxon>
    </lineage>
</organism>
<sequence length="268" mass="30938">MAANVDCEILINEVQKRPLLWNTADENYKDKTKKNSAWREIALMQDITSKWRTIRDNYTRNLKKQDECKRSGSAATKIRQYVYGEQLSFLRKTKELRNTDSSYATTEEDGVDNFDEIEHDSVTCVDDGINNSNIDMEITATSSNEKSTSKRKKPNVEHALIDFMESHKASKKTSDNDEDLAFFYSLLPSVKSLTMDKKFEFRMQTMQLLQNLRTSEHSQFYNTSSATFNRTPTNFRPPSSSSALSYYTQFSSDELSNEYTMENSLANN</sequence>
<keyword evidence="1" id="KW-0539">Nucleus</keyword>
<comment type="caution">
    <text evidence="4">The sequence shown here is derived from an EMBL/GenBank/DDBJ whole genome shotgun (WGS) entry which is preliminary data.</text>
</comment>
<gene>
    <name evidence="4" type="ORF">FWK35_00036325</name>
</gene>
<dbReference type="InterPro" id="IPR006578">
    <property type="entry name" value="MADF-dom"/>
</dbReference>
<evidence type="ECO:0000313" key="5">
    <source>
        <dbReference type="Proteomes" id="UP000478052"/>
    </source>
</evidence>
<accession>A0A6G0VUQ9</accession>
<dbReference type="InterPro" id="IPR039353">
    <property type="entry name" value="TF_Adf1"/>
</dbReference>
<dbReference type="GO" id="GO:0003677">
    <property type="term" value="F:DNA binding"/>
    <property type="evidence" value="ECO:0007669"/>
    <property type="project" value="InterPro"/>
</dbReference>
<dbReference type="InterPro" id="IPR004210">
    <property type="entry name" value="BESS_motif"/>
</dbReference>
<feature type="domain" description="MADF" evidence="2">
    <location>
        <begin position="9"/>
        <end position="95"/>
    </location>
</feature>
<feature type="domain" description="BESS" evidence="3">
    <location>
        <begin position="176"/>
        <end position="215"/>
    </location>
</feature>
<name>A0A6G0VUQ9_APHCR</name>
<dbReference type="GO" id="GO:0006357">
    <property type="term" value="P:regulation of transcription by RNA polymerase II"/>
    <property type="evidence" value="ECO:0007669"/>
    <property type="project" value="TreeGrafter"/>
</dbReference>
<dbReference type="GO" id="GO:0005634">
    <property type="term" value="C:nucleus"/>
    <property type="evidence" value="ECO:0007669"/>
    <property type="project" value="UniProtKB-SubCell"/>
</dbReference>
<dbReference type="Proteomes" id="UP000478052">
    <property type="component" value="Unassembled WGS sequence"/>
</dbReference>
<reference evidence="4 5" key="1">
    <citation type="submission" date="2019-08" db="EMBL/GenBank/DDBJ databases">
        <title>Whole genome of Aphis craccivora.</title>
        <authorList>
            <person name="Voronova N.V."/>
            <person name="Shulinski R.S."/>
            <person name="Bandarenka Y.V."/>
            <person name="Zhorov D.G."/>
            <person name="Warner D."/>
        </authorList>
    </citation>
    <scope>NUCLEOTIDE SEQUENCE [LARGE SCALE GENOMIC DNA]</scope>
    <source>
        <strain evidence="4">180601</strain>
        <tissue evidence="4">Whole Body</tissue>
    </source>
</reference>
<dbReference type="GO" id="GO:0005667">
    <property type="term" value="C:transcription regulator complex"/>
    <property type="evidence" value="ECO:0007669"/>
    <property type="project" value="TreeGrafter"/>
</dbReference>
<dbReference type="PROSITE" id="PS51031">
    <property type="entry name" value="BESS"/>
    <property type="match status" value="1"/>
</dbReference>
<comment type="subcellular location">
    <subcellularLocation>
        <location evidence="1">Nucleus</location>
    </subcellularLocation>
</comment>
<evidence type="ECO:0000259" key="3">
    <source>
        <dbReference type="PROSITE" id="PS51031"/>
    </source>
</evidence>
<dbReference type="Pfam" id="PF10545">
    <property type="entry name" value="MADF_DNA_bdg"/>
    <property type="match status" value="1"/>
</dbReference>
<dbReference type="PANTHER" id="PTHR12243">
    <property type="entry name" value="MADF DOMAIN TRANSCRIPTION FACTOR"/>
    <property type="match status" value="1"/>
</dbReference>
<evidence type="ECO:0000259" key="2">
    <source>
        <dbReference type="PROSITE" id="PS51029"/>
    </source>
</evidence>
<evidence type="ECO:0000313" key="4">
    <source>
        <dbReference type="EMBL" id="KAF0710462.1"/>
    </source>
</evidence>
<dbReference type="Pfam" id="PF02944">
    <property type="entry name" value="BESS"/>
    <property type="match status" value="1"/>
</dbReference>
<proteinExistence type="predicted"/>
<dbReference type="OrthoDB" id="6624968at2759"/>
<dbReference type="PROSITE" id="PS51029">
    <property type="entry name" value="MADF"/>
    <property type="match status" value="1"/>
</dbReference>